<organism evidence="2 3">
    <name type="scientific">Nonomuraea turkmeniaca</name>
    <dbReference type="NCBI Taxonomy" id="103838"/>
    <lineage>
        <taxon>Bacteria</taxon>
        <taxon>Bacillati</taxon>
        <taxon>Actinomycetota</taxon>
        <taxon>Actinomycetes</taxon>
        <taxon>Streptosporangiales</taxon>
        <taxon>Streptosporangiaceae</taxon>
        <taxon>Nonomuraea</taxon>
    </lineage>
</organism>
<comment type="caution">
    <text evidence="2">The sequence shown here is derived from an EMBL/GenBank/DDBJ whole genome shotgun (WGS) entry which is preliminary data.</text>
</comment>
<proteinExistence type="predicted"/>
<dbReference type="OrthoDB" id="7949713at2"/>
<protein>
    <recommendedName>
        <fullName evidence="4">Lipoprotein</fullName>
    </recommendedName>
</protein>
<feature type="chain" id="PRO_5039455609" description="Lipoprotein" evidence="1">
    <location>
        <begin position="20"/>
        <end position="160"/>
    </location>
</feature>
<evidence type="ECO:0000256" key="1">
    <source>
        <dbReference type="SAM" id="SignalP"/>
    </source>
</evidence>
<gene>
    <name evidence="2" type="ORF">ETD86_18720</name>
</gene>
<sequence>MKKFGLVAAVFAAATITLTGCGGGASEEGPPAMSQEDLKKIQQYSACMKKYNFDIPVPDPNEPAPEINRTFNPTDVKYRAAEAVCARFAPATHVEGKLSPEQETWALNTAECLRKQGVKAKDPAPGSIDVVLDQDPGVTQEQLATAFQKCNEQFPAPKFG</sequence>
<name>A0A5S4FIL5_9ACTN</name>
<dbReference type="EMBL" id="VCKY01000057">
    <property type="protein sequence ID" value="TMR20502.1"/>
    <property type="molecule type" value="Genomic_DNA"/>
</dbReference>
<dbReference type="Proteomes" id="UP000309128">
    <property type="component" value="Unassembled WGS sequence"/>
</dbReference>
<feature type="signal peptide" evidence="1">
    <location>
        <begin position="1"/>
        <end position="19"/>
    </location>
</feature>
<dbReference type="PROSITE" id="PS51257">
    <property type="entry name" value="PROKAR_LIPOPROTEIN"/>
    <property type="match status" value="1"/>
</dbReference>
<dbReference type="RefSeq" id="WP_138667442.1">
    <property type="nucleotide sequence ID" value="NZ_VCKY01000057.1"/>
</dbReference>
<evidence type="ECO:0008006" key="4">
    <source>
        <dbReference type="Google" id="ProtNLM"/>
    </source>
</evidence>
<evidence type="ECO:0000313" key="2">
    <source>
        <dbReference type="EMBL" id="TMR20502.1"/>
    </source>
</evidence>
<dbReference type="AlphaFoldDB" id="A0A5S4FIL5"/>
<accession>A0A5S4FIL5</accession>
<keyword evidence="3" id="KW-1185">Reference proteome</keyword>
<keyword evidence="1" id="KW-0732">Signal</keyword>
<reference evidence="2 3" key="1">
    <citation type="submission" date="2019-05" db="EMBL/GenBank/DDBJ databases">
        <title>Draft genome sequence of Nonomuraea turkmeniaca DSM 43926.</title>
        <authorList>
            <person name="Saricaoglu S."/>
            <person name="Isik K."/>
        </authorList>
    </citation>
    <scope>NUCLEOTIDE SEQUENCE [LARGE SCALE GENOMIC DNA]</scope>
    <source>
        <strain evidence="2 3">DSM 43926</strain>
    </source>
</reference>
<evidence type="ECO:0000313" key="3">
    <source>
        <dbReference type="Proteomes" id="UP000309128"/>
    </source>
</evidence>